<organism evidence="1 2">
    <name type="scientific">Nemorincola caseinilytica</name>
    <dbReference type="NCBI Taxonomy" id="2054315"/>
    <lineage>
        <taxon>Bacteria</taxon>
        <taxon>Pseudomonadati</taxon>
        <taxon>Bacteroidota</taxon>
        <taxon>Chitinophagia</taxon>
        <taxon>Chitinophagales</taxon>
        <taxon>Chitinophagaceae</taxon>
        <taxon>Nemorincola</taxon>
    </lineage>
</organism>
<reference evidence="2" key="1">
    <citation type="journal article" date="2019" name="Int. J. Syst. Evol. Microbiol.">
        <title>The Global Catalogue of Microorganisms (GCM) 10K type strain sequencing project: providing services to taxonomists for standard genome sequencing and annotation.</title>
        <authorList>
            <consortium name="The Broad Institute Genomics Platform"/>
            <consortium name="The Broad Institute Genome Sequencing Center for Infectious Disease"/>
            <person name="Wu L."/>
            <person name="Ma J."/>
        </authorList>
    </citation>
    <scope>NUCLEOTIDE SEQUENCE [LARGE SCALE GENOMIC DNA]</scope>
    <source>
        <strain evidence="2">JCM 32105</strain>
    </source>
</reference>
<comment type="caution">
    <text evidence="1">The sequence shown here is derived from an EMBL/GenBank/DDBJ whole genome shotgun (WGS) entry which is preliminary data.</text>
</comment>
<dbReference type="PROSITE" id="PS51257">
    <property type="entry name" value="PROKAR_LIPOPROTEIN"/>
    <property type="match status" value="1"/>
</dbReference>
<keyword evidence="2" id="KW-1185">Reference proteome</keyword>
<evidence type="ECO:0000313" key="2">
    <source>
        <dbReference type="Proteomes" id="UP001500067"/>
    </source>
</evidence>
<dbReference type="EMBL" id="BAABFA010000004">
    <property type="protein sequence ID" value="GAA4460416.1"/>
    <property type="molecule type" value="Genomic_DNA"/>
</dbReference>
<name>A0ABP8N613_9BACT</name>
<protein>
    <submittedName>
        <fullName evidence="1">Uncharacterized protein</fullName>
    </submittedName>
</protein>
<gene>
    <name evidence="1" type="ORF">GCM10023093_03020</name>
</gene>
<dbReference type="RefSeq" id="WP_345077468.1">
    <property type="nucleotide sequence ID" value="NZ_BAABFA010000004.1"/>
</dbReference>
<sequence>MNKIAGILMIGMLWLAGSSCHRKIMQPKKDIVYNESAQTTTYTEAPYGSLVIPGRWEAGKYTKGSGHQYLYRADTSTLVAAIGSCRSLPFGKQQLQGYAVVERYYELEKKYQDMQGQSTKLIVADSAKKYMLWKAHIDGIDQYFLFGVKDGDECAYRYLNLKTRKMTADVSIQYLRDIFLDSK</sequence>
<evidence type="ECO:0000313" key="1">
    <source>
        <dbReference type="EMBL" id="GAA4460416.1"/>
    </source>
</evidence>
<accession>A0ABP8N613</accession>
<dbReference type="Proteomes" id="UP001500067">
    <property type="component" value="Unassembled WGS sequence"/>
</dbReference>
<proteinExistence type="predicted"/>